<protein>
    <recommendedName>
        <fullName evidence="11">Chitin-binding type-1 domain-containing protein</fullName>
    </recommendedName>
</protein>
<evidence type="ECO:0000256" key="6">
    <source>
        <dbReference type="ARBA" id="ARBA00023277"/>
    </source>
</evidence>
<dbReference type="InterPro" id="IPR001002">
    <property type="entry name" value="Chitin-bd_1"/>
</dbReference>
<keyword evidence="10" id="KW-0812">Transmembrane</keyword>
<evidence type="ECO:0000313" key="13">
    <source>
        <dbReference type="Proteomes" id="UP000019373"/>
    </source>
</evidence>
<keyword evidence="5" id="KW-0378">Hydrolase</keyword>
<dbReference type="InterPro" id="IPR036861">
    <property type="entry name" value="Endochitinase-like_sf"/>
</dbReference>
<feature type="region of interest" description="Disordered" evidence="9">
    <location>
        <begin position="159"/>
        <end position="184"/>
    </location>
</feature>
<dbReference type="HOGENOM" id="CLU_1320885_0_0_1"/>
<dbReference type="AlphaFoldDB" id="U1HFX8"/>
<evidence type="ECO:0000256" key="8">
    <source>
        <dbReference type="PROSITE-ProRule" id="PRU00261"/>
    </source>
</evidence>
<dbReference type="PANTHER" id="PTHR46471">
    <property type="entry name" value="CHITIN DEACETYLASE"/>
    <property type="match status" value="1"/>
</dbReference>
<keyword evidence="6" id="KW-0119">Carbohydrate metabolism</keyword>
<dbReference type="SUPFAM" id="SSF57016">
    <property type="entry name" value="Plant lectins/antimicrobial peptides"/>
    <property type="match status" value="1"/>
</dbReference>
<evidence type="ECO:0000256" key="9">
    <source>
        <dbReference type="SAM" id="MobiDB-lite"/>
    </source>
</evidence>
<dbReference type="Proteomes" id="UP000019373">
    <property type="component" value="Unassembled WGS sequence"/>
</dbReference>
<dbReference type="GO" id="GO:0008061">
    <property type="term" value="F:chitin binding"/>
    <property type="evidence" value="ECO:0007669"/>
    <property type="project" value="UniProtKB-UniRule"/>
</dbReference>
<evidence type="ECO:0000256" key="1">
    <source>
        <dbReference type="ARBA" id="ARBA00001941"/>
    </source>
</evidence>
<evidence type="ECO:0000256" key="10">
    <source>
        <dbReference type="SAM" id="Phobius"/>
    </source>
</evidence>
<comment type="cofactor">
    <cofactor evidence="1">
        <name>Co(2+)</name>
        <dbReference type="ChEBI" id="CHEBI:48828"/>
    </cofactor>
</comment>
<keyword evidence="4" id="KW-0732">Signal</keyword>
<evidence type="ECO:0000259" key="11">
    <source>
        <dbReference type="PROSITE" id="PS50941"/>
    </source>
</evidence>
<evidence type="ECO:0000256" key="3">
    <source>
        <dbReference type="ARBA" id="ARBA00022723"/>
    </source>
</evidence>
<dbReference type="OrthoDB" id="5985073at2759"/>
<dbReference type="GeneID" id="19241605"/>
<dbReference type="RefSeq" id="XP_007805373.1">
    <property type="nucleotide sequence ID" value="XM_007807182.1"/>
</dbReference>
<dbReference type="Gene3D" id="3.30.60.10">
    <property type="entry name" value="Endochitinase-like"/>
    <property type="match status" value="1"/>
</dbReference>
<keyword evidence="10" id="KW-1133">Transmembrane helix</keyword>
<keyword evidence="2 8" id="KW-0147">Chitin-binding</keyword>
<dbReference type="CDD" id="cd11618">
    <property type="entry name" value="ChtBD1_1"/>
    <property type="match status" value="1"/>
</dbReference>
<dbReference type="EMBL" id="KE721476">
    <property type="protein sequence ID" value="ERF69025.1"/>
    <property type="molecule type" value="Genomic_DNA"/>
</dbReference>
<gene>
    <name evidence="12" type="ORF">EPUS_06712</name>
</gene>
<comment type="caution">
    <text evidence="8">Lacks conserved residue(s) required for the propagation of feature annotation.</text>
</comment>
<evidence type="ECO:0000256" key="5">
    <source>
        <dbReference type="ARBA" id="ARBA00022801"/>
    </source>
</evidence>
<accession>U1HFX8</accession>
<sequence>MAPTEVTQALSVWAAHSETVAPRKATEVANPRIVLLDVRISTDGSCGGETGSTCLGSEFGDCCSAKGWCGGNSSYCDIGCQGRFGKCSPAPASTNSATSISETAAAATAASSPASDPPVPTVQSADFKAGIAVASTVASTALLSLALFLFRRRQRLNNNSQKSVDAVEAPSENGTGSSGPGGKVYASELSTVGYYQEMPNNEKARTGC</sequence>
<feature type="disulfide bond" evidence="8">
    <location>
        <begin position="62"/>
        <end position="76"/>
    </location>
</feature>
<dbReference type="GO" id="GO:0016787">
    <property type="term" value="F:hydrolase activity"/>
    <property type="evidence" value="ECO:0007669"/>
    <property type="project" value="UniProtKB-KW"/>
</dbReference>
<keyword evidence="10" id="KW-0472">Membrane</keyword>
<proteinExistence type="predicted"/>
<dbReference type="PROSITE" id="PS50941">
    <property type="entry name" value="CHIT_BIND_I_2"/>
    <property type="match status" value="1"/>
</dbReference>
<feature type="transmembrane region" description="Helical" evidence="10">
    <location>
        <begin position="129"/>
        <end position="150"/>
    </location>
</feature>
<organism evidence="12 13">
    <name type="scientific">Endocarpon pusillum (strain Z07020 / HMAS-L-300199)</name>
    <name type="common">Lichen-forming fungus</name>
    <dbReference type="NCBI Taxonomy" id="1263415"/>
    <lineage>
        <taxon>Eukaryota</taxon>
        <taxon>Fungi</taxon>
        <taxon>Dikarya</taxon>
        <taxon>Ascomycota</taxon>
        <taxon>Pezizomycotina</taxon>
        <taxon>Eurotiomycetes</taxon>
        <taxon>Chaetothyriomycetidae</taxon>
        <taxon>Verrucariales</taxon>
        <taxon>Verrucariaceae</taxon>
        <taxon>Endocarpon</taxon>
    </lineage>
</organism>
<name>U1HFX8_ENDPU</name>
<evidence type="ECO:0000256" key="2">
    <source>
        <dbReference type="ARBA" id="ARBA00022669"/>
    </source>
</evidence>
<evidence type="ECO:0000256" key="7">
    <source>
        <dbReference type="ARBA" id="ARBA00023285"/>
    </source>
</evidence>
<keyword evidence="7" id="KW-0170">Cobalt</keyword>
<keyword evidence="3" id="KW-0479">Metal-binding</keyword>
<reference evidence="13" key="1">
    <citation type="journal article" date="2014" name="BMC Genomics">
        <title>Genome characteristics reveal the impact of lichenization on lichen-forming fungus Endocarpon pusillum Hedwig (Verrucariales, Ascomycota).</title>
        <authorList>
            <person name="Wang Y.-Y."/>
            <person name="Liu B."/>
            <person name="Zhang X.-Y."/>
            <person name="Zhou Q.-M."/>
            <person name="Zhang T."/>
            <person name="Li H."/>
            <person name="Yu Y.-F."/>
            <person name="Zhang X.-L."/>
            <person name="Hao X.-Y."/>
            <person name="Wang M."/>
            <person name="Wang L."/>
            <person name="Wei J.-C."/>
        </authorList>
    </citation>
    <scope>NUCLEOTIDE SEQUENCE [LARGE SCALE GENOMIC DNA]</scope>
    <source>
        <strain evidence="13">Z07020 / HMAS-L-300199</strain>
    </source>
</reference>
<evidence type="ECO:0000256" key="4">
    <source>
        <dbReference type="ARBA" id="ARBA00022729"/>
    </source>
</evidence>
<dbReference type="PANTHER" id="PTHR46471:SF2">
    <property type="entry name" value="CHITIN DEACETYLASE-RELATED"/>
    <property type="match status" value="1"/>
</dbReference>
<feature type="domain" description="Chitin-binding type-1" evidence="11">
    <location>
        <begin position="43"/>
        <end position="89"/>
    </location>
</feature>
<keyword evidence="8" id="KW-1015">Disulfide bond</keyword>
<dbReference type="GO" id="GO:0046872">
    <property type="term" value="F:metal ion binding"/>
    <property type="evidence" value="ECO:0007669"/>
    <property type="project" value="UniProtKB-KW"/>
</dbReference>
<evidence type="ECO:0000313" key="12">
    <source>
        <dbReference type="EMBL" id="ERF69025.1"/>
    </source>
</evidence>
<keyword evidence="13" id="KW-1185">Reference proteome</keyword>